<accession>A0A132ACA6</accession>
<dbReference type="Proteomes" id="UP000616769">
    <property type="component" value="Unassembled WGS sequence"/>
</dbReference>
<feature type="non-terminal residue" evidence="2">
    <location>
        <position position="1"/>
    </location>
</feature>
<gene>
    <name evidence="2" type="ORF">QR98_0071340</name>
</gene>
<name>A0A132ACA6_SARSC</name>
<feature type="compositionally biased region" description="Gly residues" evidence="1">
    <location>
        <begin position="236"/>
        <end position="247"/>
    </location>
</feature>
<evidence type="ECO:0000313" key="3">
    <source>
        <dbReference type="Proteomes" id="UP000616769"/>
    </source>
</evidence>
<proteinExistence type="predicted"/>
<dbReference type="VEuPathDB" id="VectorBase:SSCA004741"/>
<dbReference type="EMBL" id="JXLN01012555">
    <property type="protein sequence ID" value="KPM08612.1"/>
    <property type="molecule type" value="Genomic_DNA"/>
</dbReference>
<comment type="caution">
    <text evidence="2">The sequence shown here is derived from an EMBL/GenBank/DDBJ whole genome shotgun (WGS) entry which is preliminary data.</text>
</comment>
<protein>
    <submittedName>
        <fullName evidence="2">Uncharacterized protein</fullName>
    </submittedName>
</protein>
<sequence>TGEFRRRGLDNAANGWAALSTVRARHLAEVAERQHAVDTADPALTTAALLDEHGVDPDQAVADVRRDRYRSSAVRRFDDATLVADEIAIGAAEARDNQKITGSKTELVTRPAPQTRDVDDARVGLGEVEAARRRGLDLPPKRSGSQEGWMNPAVETALETVTVTAGLAGFEALAEAVDEVGDRHGIAPAPDTGVADSDASNRAAGDEMAEGVDAAQFGNDAVNGEVGQALADQTGNGRGATGLGGGAEHSSDQAVEGTQEPGWEA</sequence>
<evidence type="ECO:0000256" key="1">
    <source>
        <dbReference type="SAM" id="MobiDB-lite"/>
    </source>
</evidence>
<dbReference type="AlphaFoldDB" id="A0A132ACA6"/>
<feature type="region of interest" description="Disordered" evidence="1">
    <location>
        <begin position="183"/>
        <end position="208"/>
    </location>
</feature>
<feature type="region of interest" description="Disordered" evidence="1">
    <location>
        <begin position="223"/>
        <end position="265"/>
    </location>
</feature>
<organism evidence="2 3">
    <name type="scientific">Sarcoptes scabiei</name>
    <name type="common">Itch mite</name>
    <name type="synonym">Acarus scabiei</name>
    <dbReference type="NCBI Taxonomy" id="52283"/>
    <lineage>
        <taxon>Eukaryota</taxon>
        <taxon>Metazoa</taxon>
        <taxon>Ecdysozoa</taxon>
        <taxon>Arthropoda</taxon>
        <taxon>Chelicerata</taxon>
        <taxon>Arachnida</taxon>
        <taxon>Acari</taxon>
        <taxon>Acariformes</taxon>
        <taxon>Sarcoptiformes</taxon>
        <taxon>Astigmata</taxon>
        <taxon>Psoroptidia</taxon>
        <taxon>Sarcoptoidea</taxon>
        <taxon>Sarcoptidae</taxon>
        <taxon>Sarcoptinae</taxon>
        <taxon>Sarcoptes</taxon>
    </lineage>
</organism>
<evidence type="ECO:0000313" key="2">
    <source>
        <dbReference type="EMBL" id="KPM08612.1"/>
    </source>
</evidence>
<reference evidence="2 3" key="1">
    <citation type="journal article" date="2015" name="Parasit. Vectors">
        <title>Draft genome of the scabies mite.</title>
        <authorList>
            <person name="Rider S.D.Jr."/>
            <person name="Morgan M.S."/>
            <person name="Arlian L.G."/>
        </authorList>
    </citation>
    <scope>NUCLEOTIDE SEQUENCE [LARGE SCALE GENOMIC DNA]</scope>
    <source>
        <strain evidence="2">Arlian Lab</strain>
    </source>
</reference>